<dbReference type="RefSeq" id="XP_002664631.3">
    <property type="nucleotide sequence ID" value="XM_002664585.6"/>
</dbReference>
<dbReference type="HOGENOM" id="CLU_497769_0_0_1"/>
<dbReference type="OMA" id="TFKDYQA"/>
<dbReference type="PRINTS" id="PR00453">
    <property type="entry name" value="VWFADOMAIN"/>
</dbReference>
<feature type="region of interest" description="Disordered" evidence="1">
    <location>
        <begin position="130"/>
        <end position="150"/>
    </location>
</feature>
<dbReference type="EMBL" id="CU861501">
    <property type="status" value="NOT_ANNOTATED_CDS"/>
    <property type="molecule type" value="Genomic_DNA"/>
</dbReference>
<dbReference type="EMBL" id="BX572630">
    <property type="status" value="NOT_ANNOTATED_CDS"/>
    <property type="molecule type" value="Genomic_DNA"/>
</dbReference>
<dbReference type="RefSeq" id="XP_002664631.3">
    <property type="nucleotide sequence ID" value="XM_002664585.7"/>
</dbReference>
<dbReference type="PROSITE" id="PS50234">
    <property type="entry name" value="VWFA"/>
    <property type="match status" value="2"/>
</dbReference>
<dbReference type="PANTHER" id="PTHR24020:SF84">
    <property type="entry name" value="VWFA DOMAIN-CONTAINING PROTEIN"/>
    <property type="match status" value="1"/>
</dbReference>
<dbReference type="OrthoDB" id="5317514at2759"/>
<dbReference type="KEGG" id="dre:100333951"/>
<evidence type="ECO:0000313" key="4">
    <source>
        <dbReference type="Ensembl" id="ENSDARP00000128773"/>
    </source>
</evidence>
<evidence type="ECO:0000313" key="7">
    <source>
        <dbReference type="ZFIN" id="ZDB-GENE-131121-125"/>
    </source>
</evidence>
<evidence type="ECO:0000256" key="2">
    <source>
        <dbReference type="SAM" id="SignalP"/>
    </source>
</evidence>
<feature type="signal peptide" evidence="2">
    <location>
        <begin position="1"/>
        <end position="16"/>
    </location>
</feature>
<gene>
    <name evidence="4 6 7" type="primary">itgae.1</name>
</gene>
<dbReference type="GO" id="GO:0007229">
    <property type="term" value="P:integrin-mediated signaling pathway"/>
    <property type="evidence" value="ECO:0007669"/>
    <property type="project" value="UniProtKB-KW"/>
</dbReference>
<keyword evidence="2" id="KW-0732">Signal</keyword>
<dbReference type="Ensembl" id="ENSDART00000156892.2">
    <property type="protein sequence ID" value="ENSDARP00000128773.1"/>
    <property type="gene ID" value="ENSDARG00000098012.2"/>
</dbReference>
<proteinExistence type="evidence at protein level"/>
<accession>A0A8M1RE06</accession>
<dbReference type="AlphaFoldDB" id="X1WEX1"/>
<dbReference type="STRING" id="7955.ENSDARP00000128773"/>
<dbReference type="GeneID" id="100333951"/>
<dbReference type="GO" id="GO:0030198">
    <property type="term" value="P:extracellular matrix organization"/>
    <property type="evidence" value="ECO:0000318"/>
    <property type="project" value="GO_Central"/>
</dbReference>
<dbReference type="PANTHER" id="PTHR24020">
    <property type="entry name" value="COLLAGEN ALPHA"/>
    <property type="match status" value="1"/>
</dbReference>
<dbReference type="GeneTree" id="ENSGT00940000161532"/>
<accession>X1WEX1</accession>
<sequence length="547" mass="60469">MYRKLLFVMVLCNAAGFNIQISPVKHFTNEDPLFGQTIIQAKDGIFVPSPTYGRLFKCTLDNECTKVNINDENPKGMRPVASVASLTSQEQHVVMCNQVRTENRGTEYLNGICTLVSPSGKVKLYPAELDNNKNNNNNNNNNNNKYQGGRINQGPGTEIAFVLDGSGSIQDDDFQKAKDFIYNVMSNVWKTCFDCNFAIVQYGSLIRTELSLLDNEDRVGSLLKVKQIKQIYNLTKTASAINHVLTDIFIPENGSKDNSAKIIIVLSDGKILGDPMTLDEVLNKPQMKGVTRYSIGVGDGILKNLDATEEMMQIADPGKYYNVSSYRALNDIVSSLERGIIGTKDPGTEIAFVLDGSGSIQDDDFQKAKDFIYNVMSNVWKTCFDCNFAIVQYGSLIRTELLLLDNEDRAGSLLKVKQIKQIYNLTKTASAINHVLTDIFIPEKGSKNNTAKIIIVLSDGEILEDPMTLDEVLNKPQMKGVTRYSIGVGDGILKKPNAVKEMMQIADPGKYYSVSSYGALNDILSSLEREIIGTEGDSVTTTVLQIN</sequence>
<feature type="compositionally biased region" description="Low complexity" evidence="1">
    <location>
        <begin position="132"/>
        <end position="145"/>
    </location>
</feature>
<evidence type="ECO:0007829" key="8">
    <source>
        <dbReference type="PeptideAtlas" id="X1WEX1"/>
    </source>
</evidence>
<feature type="domain" description="VWFA" evidence="3">
    <location>
        <begin position="158"/>
        <end position="336"/>
    </location>
</feature>
<dbReference type="SUPFAM" id="SSF53300">
    <property type="entry name" value="vWA-like"/>
    <property type="match status" value="2"/>
</dbReference>
<dbReference type="SMART" id="SM00327">
    <property type="entry name" value="VWA"/>
    <property type="match status" value="2"/>
</dbReference>
<organism evidence="4">
    <name type="scientific">Danio rerio</name>
    <name type="common">Zebrafish</name>
    <name type="synonym">Brachydanio rerio</name>
    <dbReference type="NCBI Taxonomy" id="7955"/>
    <lineage>
        <taxon>Eukaryota</taxon>
        <taxon>Metazoa</taxon>
        <taxon>Chordata</taxon>
        <taxon>Craniata</taxon>
        <taxon>Vertebrata</taxon>
        <taxon>Euteleostomi</taxon>
        <taxon>Actinopterygii</taxon>
        <taxon>Neopterygii</taxon>
        <taxon>Teleostei</taxon>
        <taxon>Ostariophysi</taxon>
        <taxon>Cypriniformes</taxon>
        <taxon>Danionidae</taxon>
        <taxon>Danioninae</taxon>
        <taxon>Danio</taxon>
    </lineage>
</organism>
<dbReference type="AGR" id="ZFIN:ZDB-GENE-131121-125"/>
<dbReference type="Pfam" id="PF00092">
    <property type="entry name" value="VWA"/>
    <property type="match status" value="2"/>
</dbReference>
<dbReference type="PaxDb" id="7955-ENSDARP00000128773"/>
<evidence type="ECO:0000256" key="1">
    <source>
        <dbReference type="SAM" id="MobiDB-lite"/>
    </source>
</evidence>
<dbReference type="InterPro" id="IPR036465">
    <property type="entry name" value="vWFA_dom_sf"/>
</dbReference>
<keyword evidence="8" id="KW-1267">Proteomics identification</keyword>
<dbReference type="Bgee" id="ENSDARG00000098012">
    <property type="expression patterns" value="Expressed in spleen and 17 other cell types or tissues"/>
</dbReference>
<dbReference type="InterPro" id="IPR002035">
    <property type="entry name" value="VWF_A"/>
</dbReference>
<reference evidence="4" key="2">
    <citation type="submission" date="2014-03" db="UniProtKB">
        <authorList>
            <consortium name="Ensembl"/>
        </authorList>
    </citation>
    <scope>IDENTIFICATION</scope>
    <source>
        <strain evidence="4">Tuebingen</strain>
    </source>
</reference>
<evidence type="ECO:0000313" key="5">
    <source>
        <dbReference type="Proteomes" id="UP000000437"/>
    </source>
</evidence>
<dbReference type="SMR" id="X1WEX1"/>
<feature type="chain" id="PRO_5044740327" evidence="2">
    <location>
        <begin position="17"/>
        <end position="547"/>
    </location>
</feature>
<evidence type="ECO:0000259" key="3">
    <source>
        <dbReference type="PROSITE" id="PS50234"/>
    </source>
</evidence>
<reference evidence="6" key="3">
    <citation type="submission" date="2025-04" db="UniProtKB">
        <authorList>
            <consortium name="RefSeq"/>
        </authorList>
    </citation>
    <scope>IDENTIFICATION</scope>
    <source>
        <strain evidence="6">Tuebingen</strain>
    </source>
</reference>
<dbReference type="InterPro" id="IPR050525">
    <property type="entry name" value="ECM_Assembly_Org"/>
</dbReference>
<dbReference type="CTD" id="100333951"/>
<name>X1WEX1_DANRE</name>
<feature type="domain" description="VWFA" evidence="3">
    <location>
        <begin position="349"/>
        <end position="527"/>
    </location>
</feature>
<keyword evidence="6" id="KW-0401">Integrin</keyword>
<keyword evidence="5" id="KW-1185">Reference proteome</keyword>
<reference evidence="4 5" key="1">
    <citation type="journal article" date="2013" name="Nature">
        <title>The zebrafish reference genome sequence and its relationship to the human genome.</title>
        <authorList>
            <consortium name="Genome Reference Consortium Zebrafish"/>
            <person name="Howe K."/>
            <person name="Clark M.D."/>
            <person name="Torroja C.F."/>
            <person name="Torrance J."/>
            <person name="Berthelot C."/>
            <person name="Muffato M."/>
            <person name="Collins J.E."/>
            <person name="Humphray S."/>
            <person name="McLaren K."/>
            <person name="Matthews L."/>
            <person name="McLaren S."/>
            <person name="Sealy I."/>
            <person name="Caccamo M."/>
            <person name="Churcher C."/>
            <person name="Scott C."/>
            <person name="Barrett J.C."/>
            <person name="Koch R."/>
            <person name="Rauch G.J."/>
            <person name="White S."/>
            <person name="Chow W."/>
            <person name="Kilian B."/>
            <person name="Quintais L.T."/>
            <person name="Guerra-Assuncao J.A."/>
            <person name="Zhou Y."/>
            <person name="Gu Y."/>
            <person name="Yen J."/>
            <person name="Vogel J.H."/>
            <person name="Eyre T."/>
            <person name="Redmond S."/>
            <person name="Banerjee R."/>
            <person name="Chi J."/>
            <person name="Fu B."/>
            <person name="Langley E."/>
            <person name="Maguire S.F."/>
            <person name="Laird G.K."/>
            <person name="Lloyd D."/>
            <person name="Kenyon E."/>
            <person name="Donaldson S."/>
            <person name="Sehra H."/>
            <person name="Almeida-King J."/>
            <person name="Loveland J."/>
            <person name="Trevanion S."/>
            <person name="Jones M."/>
            <person name="Quail M."/>
            <person name="Willey D."/>
            <person name="Hunt A."/>
            <person name="Burton J."/>
            <person name="Sims S."/>
            <person name="McLay K."/>
            <person name="Plumb B."/>
            <person name="Davis J."/>
            <person name="Clee C."/>
            <person name="Oliver K."/>
            <person name="Clark R."/>
            <person name="Riddle C."/>
            <person name="Elliot D."/>
            <person name="Eliott D."/>
            <person name="Threadgold G."/>
            <person name="Harden G."/>
            <person name="Ware D."/>
            <person name="Begum S."/>
            <person name="Mortimore B."/>
            <person name="Mortimer B."/>
            <person name="Kerry G."/>
            <person name="Heath P."/>
            <person name="Phillimore B."/>
            <person name="Tracey A."/>
            <person name="Corby N."/>
            <person name="Dunn M."/>
            <person name="Johnson C."/>
            <person name="Wood J."/>
            <person name="Clark S."/>
            <person name="Pelan S."/>
            <person name="Griffiths G."/>
            <person name="Smith M."/>
            <person name="Glithero R."/>
            <person name="Howden P."/>
            <person name="Barker N."/>
            <person name="Lloyd C."/>
            <person name="Stevens C."/>
            <person name="Harley J."/>
            <person name="Holt K."/>
            <person name="Panagiotidis G."/>
            <person name="Lovell J."/>
            <person name="Beasley H."/>
            <person name="Henderson C."/>
            <person name="Gordon D."/>
            <person name="Auger K."/>
            <person name="Wright D."/>
            <person name="Collins J."/>
            <person name="Raisen C."/>
            <person name="Dyer L."/>
            <person name="Leung K."/>
            <person name="Robertson L."/>
            <person name="Ambridge K."/>
            <person name="Leongamornlert D."/>
            <person name="McGuire S."/>
            <person name="Gilderthorp R."/>
            <person name="Griffiths C."/>
            <person name="Manthravadi D."/>
            <person name="Nichol S."/>
            <person name="Barker G."/>
            <person name="Whitehead S."/>
            <person name="Kay M."/>
            <person name="Brown J."/>
            <person name="Murnane C."/>
            <person name="Gray E."/>
            <person name="Humphries M."/>
            <person name="Sycamore N."/>
            <person name="Barker D."/>
            <person name="Saunders D."/>
            <person name="Wallis J."/>
            <person name="Babbage A."/>
            <person name="Hammond S."/>
            <person name="Mashreghi-Mohammadi M."/>
            <person name="Barr L."/>
            <person name="Martin S."/>
            <person name="Wray P."/>
            <person name="Ellington A."/>
            <person name="Matthews N."/>
            <person name="Ellwood M."/>
            <person name="Woodmansey R."/>
            <person name="Clark G."/>
            <person name="Cooper J."/>
            <person name="Cooper J."/>
            <person name="Tromans A."/>
            <person name="Grafham D."/>
            <person name="Skuce C."/>
            <person name="Pandian R."/>
            <person name="Andrews R."/>
            <person name="Harrison E."/>
            <person name="Kimberley A."/>
            <person name="Garnett J."/>
            <person name="Fosker N."/>
            <person name="Hall R."/>
            <person name="Garner P."/>
            <person name="Kelly D."/>
            <person name="Bird C."/>
            <person name="Palmer S."/>
            <person name="Gehring I."/>
            <person name="Berger A."/>
            <person name="Dooley C.M."/>
            <person name="Ersan-Urun Z."/>
            <person name="Eser C."/>
            <person name="Geiger H."/>
            <person name="Geisler M."/>
            <person name="Karotki L."/>
            <person name="Kirn A."/>
            <person name="Konantz J."/>
            <person name="Konantz M."/>
            <person name="Oberlander M."/>
            <person name="Rudolph-Geiger S."/>
            <person name="Teucke M."/>
            <person name="Lanz C."/>
            <person name="Raddatz G."/>
            <person name="Osoegawa K."/>
            <person name="Zhu B."/>
            <person name="Rapp A."/>
            <person name="Widaa S."/>
            <person name="Langford C."/>
            <person name="Yang F."/>
            <person name="Schuster S.C."/>
            <person name="Carter N.P."/>
            <person name="Harrow J."/>
            <person name="Ning Z."/>
            <person name="Herrero J."/>
            <person name="Searle S.M."/>
            <person name="Enright A."/>
            <person name="Geisler R."/>
            <person name="Plasterk R.H."/>
            <person name="Lee C."/>
            <person name="Westerfield M."/>
            <person name="de Jong P.J."/>
            <person name="Zon L.I."/>
            <person name="Postlethwait J.H."/>
            <person name="Nusslein-Volhard C."/>
            <person name="Hubbard T.J."/>
            <person name="Roest Crollius H."/>
            <person name="Rogers J."/>
            <person name="Stemple D.L."/>
        </authorList>
    </citation>
    <scope>NUCLEOTIDE SEQUENCE [LARGE SCALE GENOMIC DNA]</scope>
    <source>
        <strain evidence="4 5">Tuebingen</strain>
    </source>
</reference>
<dbReference type="Gene3D" id="3.40.50.410">
    <property type="entry name" value="von Willebrand factor, type A domain"/>
    <property type="match status" value="2"/>
</dbReference>
<dbReference type="Proteomes" id="UP000000437">
    <property type="component" value="Chromosome 15"/>
</dbReference>
<dbReference type="ZFIN" id="ZDB-GENE-131121-125">
    <property type="gene designation" value="itgae.1"/>
</dbReference>
<evidence type="ECO:0000313" key="6">
    <source>
        <dbReference type="RefSeq" id="XP_002664631.3"/>
    </source>
</evidence>
<protein>
    <submittedName>
        <fullName evidence="6">Integrin alpha-E-like isoform X1</fullName>
    </submittedName>
    <submittedName>
        <fullName evidence="6">Integrin alpha-M isoform X2</fullName>
    </submittedName>
    <submittedName>
        <fullName evidence="4">Integrin, alpha E, tandem duplicate 1</fullName>
    </submittedName>
</protein>
<dbReference type="eggNOG" id="KOG3637">
    <property type="taxonomic scope" value="Eukaryota"/>
</dbReference>